<organism evidence="1">
    <name type="scientific">Anguilla anguilla</name>
    <name type="common">European freshwater eel</name>
    <name type="synonym">Muraena anguilla</name>
    <dbReference type="NCBI Taxonomy" id="7936"/>
    <lineage>
        <taxon>Eukaryota</taxon>
        <taxon>Metazoa</taxon>
        <taxon>Chordata</taxon>
        <taxon>Craniata</taxon>
        <taxon>Vertebrata</taxon>
        <taxon>Euteleostomi</taxon>
        <taxon>Actinopterygii</taxon>
        <taxon>Neopterygii</taxon>
        <taxon>Teleostei</taxon>
        <taxon>Anguilliformes</taxon>
        <taxon>Anguillidae</taxon>
        <taxon>Anguilla</taxon>
    </lineage>
</organism>
<reference evidence="1" key="2">
    <citation type="journal article" date="2015" name="Fish Shellfish Immunol.">
        <title>Early steps in the European eel (Anguilla anguilla)-Vibrio vulnificus interaction in the gills: Role of the RtxA13 toxin.</title>
        <authorList>
            <person name="Callol A."/>
            <person name="Pajuelo D."/>
            <person name="Ebbesson L."/>
            <person name="Teles M."/>
            <person name="MacKenzie S."/>
            <person name="Amaro C."/>
        </authorList>
    </citation>
    <scope>NUCLEOTIDE SEQUENCE</scope>
</reference>
<evidence type="ECO:0000313" key="1">
    <source>
        <dbReference type="EMBL" id="JAH79750.1"/>
    </source>
</evidence>
<proteinExistence type="predicted"/>
<accession>A0A0E9VQV0</accession>
<name>A0A0E9VQV0_ANGAN</name>
<reference evidence="1" key="1">
    <citation type="submission" date="2014-11" db="EMBL/GenBank/DDBJ databases">
        <authorList>
            <person name="Amaro Gonzalez C."/>
        </authorList>
    </citation>
    <scope>NUCLEOTIDE SEQUENCE</scope>
</reference>
<dbReference type="EMBL" id="GBXM01028827">
    <property type="protein sequence ID" value="JAH79750.1"/>
    <property type="molecule type" value="Transcribed_RNA"/>
</dbReference>
<protein>
    <submittedName>
        <fullName evidence="1">Uncharacterized protein</fullName>
    </submittedName>
</protein>
<sequence>MPLQTIQMDFSFMYFQESSISPNVDSRGKGSDIMKQRCETLPDCYEMRIHQHNPDCSHR</sequence>
<dbReference type="AlphaFoldDB" id="A0A0E9VQV0"/>